<sequence>MASVVSGQLPAADRGALRIADRVVAKIAAQAAGEVLAHAPGADLVPRDAQPHASVSVRKDTARLRLALELGYPANLGALCATVRRHVTGRVEALTGMDVPEVAVEVERLHSAAARRKDEGRVE</sequence>
<dbReference type="Proteomes" id="UP001152519">
    <property type="component" value="Unassembled WGS sequence"/>
</dbReference>
<dbReference type="InterPro" id="IPR005531">
    <property type="entry name" value="Asp23"/>
</dbReference>
<gene>
    <name evidence="2" type="ORF">SCOCK_230096</name>
</gene>
<evidence type="ECO:0000313" key="3">
    <source>
        <dbReference type="Proteomes" id="UP001152519"/>
    </source>
</evidence>
<accession>A0A9W4DM78</accession>
<evidence type="ECO:0000256" key="1">
    <source>
        <dbReference type="ARBA" id="ARBA00005721"/>
    </source>
</evidence>
<reference evidence="2" key="1">
    <citation type="submission" date="2021-05" db="EMBL/GenBank/DDBJ databases">
        <authorList>
            <person name="Arsene-Ploetze F."/>
        </authorList>
    </citation>
    <scope>NUCLEOTIDE SEQUENCE</scope>
    <source>
        <strain evidence="2">DSM 42138</strain>
    </source>
</reference>
<comment type="similarity">
    <text evidence="1">Belongs to the asp23 family.</text>
</comment>
<dbReference type="RefSeq" id="WP_251490002.1">
    <property type="nucleotide sequence ID" value="NZ_CAJSLV010000052.1"/>
</dbReference>
<proteinExistence type="inferred from homology"/>
<dbReference type="EMBL" id="CAJSLV010000052">
    <property type="protein sequence ID" value="CAG6393995.1"/>
    <property type="molecule type" value="Genomic_DNA"/>
</dbReference>
<dbReference type="AlphaFoldDB" id="A0A9W4DM78"/>
<name>A0A9W4DM78_9ACTN</name>
<evidence type="ECO:0008006" key="4">
    <source>
        <dbReference type="Google" id="ProtNLM"/>
    </source>
</evidence>
<comment type="caution">
    <text evidence="2">The sequence shown here is derived from an EMBL/GenBank/DDBJ whole genome shotgun (WGS) entry which is preliminary data.</text>
</comment>
<keyword evidence="3" id="KW-1185">Reference proteome</keyword>
<evidence type="ECO:0000313" key="2">
    <source>
        <dbReference type="EMBL" id="CAG6393995.1"/>
    </source>
</evidence>
<dbReference type="Pfam" id="PF03780">
    <property type="entry name" value="Asp23"/>
    <property type="match status" value="1"/>
</dbReference>
<organism evidence="2 3">
    <name type="scientific">Actinacidiphila cocklensis</name>
    <dbReference type="NCBI Taxonomy" id="887465"/>
    <lineage>
        <taxon>Bacteria</taxon>
        <taxon>Bacillati</taxon>
        <taxon>Actinomycetota</taxon>
        <taxon>Actinomycetes</taxon>
        <taxon>Kitasatosporales</taxon>
        <taxon>Streptomycetaceae</taxon>
        <taxon>Actinacidiphila</taxon>
    </lineage>
</organism>
<protein>
    <recommendedName>
        <fullName evidence="4">Asp23/Gls24 family envelope stress response protein</fullName>
    </recommendedName>
</protein>